<accession>A0A1I7BBF2</accession>
<dbReference type="PANTHER" id="PTHR43257:SF2">
    <property type="entry name" value="PYRUVATE DEHYDROGENASE E1 COMPONENT SUBUNIT BETA"/>
    <property type="match status" value="1"/>
</dbReference>
<protein>
    <submittedName>
        <fullName evidence="6">Pyruvate/2-oxoglutarate/acetoin dehydrogenase complex, dehydrogenase (E1) component</fullName>
    </submittedName>
</protein>
<dbReference type="SMART" id="SM00861">
    <property type="entry name" value="Transket_pyr"/>
    <property type="match status" value="1"/>
</dbReference>
<evidence type="ECO:0000256" key="1">
    <source>
        <dbReference type="ARBA" id="ARBA00001964"/>
    </source>
</evidence>
<evidence type="ECO:0000259" key="5">
    <source>
        <dbReference type="SMART" id="SM00861"/>
    </source>
</evidence>
<keyword evidence="3" id="KW-0560">Oxidoreductase</keyword>
<dbReference type="Pfam" id="PF02780">
    <property type="entry name" value="Transketolase_C"/>
    <property type="match status" value="1"/>
</dbReference>
<dbReference type="PANTHER" id="PTHR43257">
    <property type="entry name" value="PYRUVATE DEHYDROGENASE E1 COMPONENT BETA SUBUNIT"/>
    <property type="match status" value="1"/>
</dbReference>
<dbReference type="InterPro" id="IPR009014">
    <property type="entry name" value="Transketo_C/PFOR_II"/>
</dbReference>
<dbReference type="InterPro" id="IPR001017">
    <property type="entry name" value="DH_E1"/>
</dbReference>
<comment type="function">
    <text evidence="2">E1 component of the 2-oxoglutarate dehydrogenase (OGDH) complex which catalyzes the decarboxylation of 2-oxoglutarate, the first step in the conversion of 2-oxoglutarate to succinyl-CoA and CO(2).</text>
</comment>
<dbReference type="GO" id="GO:0016624">
    <property type="term" value="F:oxidoreductase activity, acting on the aldehyde or oxo group of donors, disulfide as acceptor"/>
    <property type="evidence" value="ECO:0007669"/>
    <property type="project" value="InterPro"/>
</dbReference>
<dbReference type="Proteomes" id="UP000199673">
    <property type="component" value="Unassembled WGS sequence"/>
</dbReference>
<name>A0A1I7BBF2_9BACT</name>
<keyword evidence="4" id="KW-0786">Thiamine pyrophosphate</keyword>
<dbReference type="Pfam" id="PF00676">
    <property type="entry name" value="E1_dh"/>
    <property type="match status" value="1"/>
</dbReference>
<evidence type="ECO:0000256" key="2">
    <source>
        <dbReference type="ARBA" id="ARBA00003906"/>
    </source>
</evidence>
<dbReference type="InterPro" id="IPR005475">
    <property type="entry name" value="Transketolase-like_Pyr-bd"/>
</dbReference>
<evidence type="ECO:0000256" key="3">
    <source>
        <dbReference type="ARBA" id="ARBA00023002"/>
    </source>
</evidence>
<dbReference type="Gene3D" id="3.40.50.920">
    <property type="match status" value="1"/>
</dbReference>
<dbReference type="STRING" id="305507.SAMN04489724_2272"/>
<dbReference type="EMBL" id="FPBF01000003">
    <property type="protein sequence ID" value="SFT84526.1"/>
    <property type="molecule type" value="Genomic_DNA"/>
</dbReference>
<keyword evidence="6" id="KW-0670">Pyruvate</keyword>
<evidence type="ECO:0000313" key="6">
    <source>
        <dbReference type="EMBL" id="SFT84526.1"/>
    </source>
</evidence>
<dbReference type="InterPro" id="IPR029061">
    <property type="entry name" value="THDP-binding"/>
</dbReference>
<keyword evidence="7" id="KW-1185">Reference proteome</keyword>
<evidence type="ECO:0000256" key="4">
    <source>
        <dbReference type="ARBA" id="ARBA00023052"/>
    </source>
</evidence>
<dbReference type="SUPFAM" id="SSF52922">
    <property type="entry name" value="TK C-terminal domain-like"/>
    <property type="match status" value="1"/>
</dbReference>
<organism evidence="6 7">
    <name type="scientific">Algoriphagus locisalis</name>
    <dbReference type="NCBI Taxonomy" id="305507"/>
    <lineage>
        <taxon>Bacteria</taxon>
        <taxon>Pseudomonadati</taxon>
        <taxon>Bacteroidota</taxon>
        <taxon>Cytophagia</taxon>
        <taxon>Cytophagales</taxon>
        <taxon>Cyclobacteriaceae</taxon>
        <taxon>Algoriphagus</taxon>
    </lineage>
</organism>
<sequence>MDLAIFEGFKKSTKQNPDNFSKLTLMSEVQSVPQNLNSPNLSKDAILEDFRVALISRHASLMGRKEVFMGKAKFGIFGDGKELAQIAMARAFQLGDFRSGYYRDQTFMLAIGELTVQQYFSQLYAHTNVEQEPASAGRLMNGHFATRSINEDGSWKDLTKMYNSAADISPTAAQMPKLLGLAYASKLYRENKGLKEMTKFSVNGNEVAWGTIGNASTSEGMFFESINAAGVLQVPMVISVWDDGYGISVPNEFHTTKGSISEVLAGFERTDSQKGIEIIKVKGWDYEELLNAYVEAGELARTSHVPVLIHVLEMTQPQGHSTSGSHERYKDKKRLQWEKDWDCISKFREYILSNKIANADTLDKIEAEAKAQVKQEKEAAWASFSNEIKTELNEVVTLLREAAQHSTRKVLIDQLAEELSKTINPIRKDVVMAVRKALLTLRLDSSAAKSGLKNWFSKQSDLNFDRYNSHLYSHSKWSVLNVEEVPAKFNDKSPLVDGREVLQSYFDLTLQKDPRFFTFGEDVGKIGDVNQAFAGLQAKHGELRVADTGIRECTIIGQGIGTALRGLRPLAEIQYLDYLLYGLQMLSDDVACLNYRTKGGQKVPMIVRTRGHRLEGVWHSGSPMGMILSSLRGMVVCVPRDMTQAAGMYNALLKSDEPAIVIECLNGYRLKEKMPENLGEYTVPLGKPEVLREGTDVTLVTYGSMCRIVLEAATDLAEMGIEIEVIDVQTLLPFDVHGIIGESIKKTNRVIFADEDVPGAGSAFMLQQVIEGQDVFKFLDSEPQTIVAKAHRPAYSSDGDYFSKPSVDDVVEKVYAMMSEVNPKKYPAI</sequence>
<evidence type="ECO:0000313" key="7">
    <source>
        <dbReference type="Proteomes" id="UP000199673"/>
    </source>
</evidence>
<dbReference type="Gene3D" id="3.40.50.970">
    <property type="match status" value="2"/>
</dbReference>
<gene>
    <name evidence="6" type="ORF">SAMN04489724_2272</name>
</gene>
<proteinExistence type="predicted"/>
<dbReference type="Pfam" id="PF02779">
    <property type="entry name" value="Transket_pyr"/>
    <property type="match status" value="1"/>
</dbReference>
<dbReference type="SUPFAM" id="SSF52518">
    <property type="entry name" value="Thiamin diphosphate-binding fold (THDP-binding)"/>
    <property type="match status" value="2"/>
</dbReference>
<feature type="domain" description="Transketolase-like pyrimidine-binding" evidence="5">
    <location>
        <begin position="496"/>
        <end position="670"/>
    </location>
</feature>
<dbReference type="InterPro" id="IPR033248">
    <property type="entry name" value="Transketolase_C"/>
</dbReference>
<dbReference type="AlphaFoldDB" id="A0A1I7BBF2"/>
<reference evidence="7" key="1">
    <citation type="submission" date="2016-10" db="EMBL/GenBank/DDBJ databases">
        <authorList>
            <person name="Varghese N."/>
            <person name="Submissions S."/>
        </authorList>
    </citation>
    <scope>NUCLEOTIDE SEQUENCE [LARGE SCALE GENOMIC DNA]</scope>
    <source>
        <strain evidence="7">DSM 23445</strain>
    </source>
</reference>
<comment type="cofactor">
    <cofactor evidence="1">
        <name>thiamine diphosphate</name>
        <dbReference type="ChEBI" id="CHEBI:58937"/>
    </cofactor>
</comment>
<dbReference type="CDD" id="cd02000">
    <property type="entry name" value="TPP_E1_PDC_ADC_BCADC"/>
    <property type="match status" value="1"/>
</dbReference>